<feature type="domain" description="DUF7812" evidence="3">
    <location>
        <begin position="138"/>
        <end position="625"/>
    </location>
</feature>
<dbReference type="InterPro" id="IPR056714">
    <property type="entry name" value="DUF7812"/>
</dbReference>
<keyword evidence="2" id="KW-0472">Membrane</keyword>
<evidence type="ECO:0000256" key="1">
    <source>
        <dbReference type="SAM" id="MobiDB-lite"/>
    </source>
</evidence>
<evidence type="ECO:0000313" key="4">
    <source>
        <dbReference type="EMBL" id="KAJ8773617.1"/>
    </source>
</evidence>
<keyword evidence="5" id="KW-1185">Reference proteome</keyword>
<evidence type="ECO:0000259" key="3">
    <source>
        <dbReference type="Pfam" id="PF25104"/>
    </source>
</evidence>
<feature type="compositionally biased region" description="Basic residues" evidence="1">
    <location>
        <begin position="1"/>
        <end position="13"/>
    </location>
</feature>
<comment type="caution">
    <text evidence="4">The sequence shown here is derived from an EMBL/GenBank/DDBJ whole genome shotgun (WGS) entry which is preliminary data.</text>
</comment>
<organism evidence="4 5">
    <name type="scientific">Erythroxylum novogranatense</name>
    <dbReference type="NCBI Taxonomy" id="1862640"/>
    <lineage>
        <taxon>Eukaryota</taxon>
        <taxon>Viridiplantae</taxon>
        <taxon>Streptophyta</taxon>
        <taxon>Embryophyta</taxon>
        <taxon>Tracheophyta</taxon>
        <taxon>Spermatophyta</taxon>
        <taxon>Magnoliopsida</taxon>
        <taxon>eudicotyledons</taxon>
        <taxon>Gunneridae</taxon>
        <taxon>Pentapetalae</taxon>
        <taxon>rosids</taxon>
        <taxon>fabids</taxon>
        <taxon>Malpighiales</taxon>
        <taxon>Erythroxylaceae</taxon>
        <taxon>Erythroxylum</taxon>
    </lineage>
</organism>
<feature type="transmembrane region" description="Helical" evidence="2">
    <location>
        <begin position="130"/>
        <end position="151"/>
    </location>
</feature>
<accession>A0AAV8U2U2</accession>
<keyword evidence="2" id="KW-0812">Transmembrane</keyword>
<protein>
    <recommendedName>
        <fullName evidence="3">DUF7812 domain-containing protein</fullName>
    </recommendedName>
</protein>
<proteinExistence type="predicted"/>
<dbReference type="Pfam" id="PF25104">
    <property type="entry name" value="DUF7812"/>
    <property type="match status" value="1"/>
</dbReference>
<reference evidence="4 5" key="1">
    <citation type="submission" date="2021-09" db="EMBL/GenBank/DDBJ databases">
        <title>Genomic insights and catalytic innovation underlie evolution of tropane alkaloids biosynthesis.</title>
        <authorList>
            <person name="Wang Y.-J."/>
            <person name="Tian T."/>
            <person name="Huang J.-P."/>
            <person name="Huang S.-X."/>
        </authorList>
    </citation>
    <scope>NUCLEOTIDE SEQUENCE [LARGE SCALE GENOMIC DNA]</scope>
    <source>
        <strain evidence="4">KIB-2018</strain>
        <tissue evidence="4">Leaf</tissue>
    </source>
</reference>
<feature type="region of interest" description="Disordered" evidence="1">
    <location>
        <begin position="1"/>
        <end position="25"/>
    </location>
</feature>
<dbReference type="PANTHER" id="PTHR36786:SF1">
    <property type="entry name" value="2-ISOPROPYLMALATE SYNTHASE"/>
    <property type="match status" value="1"/>
</dbReference>
<dbReference type="EMBL" id="JAIWQS010000001">
    <property type="protein sequence ID" value="KAJ8773617.1"/>
    <property type="molecule type" value="Genomic_DNA"/>
</dbReference>
<evidence type="ECO:0000256" key="2">
    <source>
        <dbReference type="SAM" id="Phobius"/>
    </source>
</evidence>
<dbReference type="Proteomes" id="UP001159364">
    <property type="component" value="Linkage Group LG01"/>
</dbReference>
<name>A0AAV8U2U2_9ROSI</name>
<keyword evidence="2" id="KW-1133">Transmembrane helix</keyword>
<sequence>MVTRKSEKKRHCPVKSSQQPPPPTSATTLRTLFSAIESPAGLNPVNIKRLYAVLSHLSLNLPIGCYNPKSSLMELGGCLGLKLYFKDIQQLSDILFTDLAGKFKHFFSVFRDVSSLAGANGKSVLTQNMWVVVGELTLLLRCCLVVLDLIAFDHNLLMEKSRFLLLLLGGLISVGLNCGNEKISMSFTKWVSRECGYVSGYGTTSATEDFVTSIRLCKPSDPCYRFMCPVLEVFADELLMHESIRNYLLIIDSASPKGEMLFKCHYGYGSIGSLLEVFSAQFILSISDEQGFENFLNRLFWCHNEGFRLSELNLSGALSLLLNPIVISAPKMFQAYLIVLVSEAIGICMPSENIRTDVGQLNSYLEAVERSVFLYTRHMSGLHVDGHSIGDIFSLKSYLQCSSHPTFKSLLQPATRDKLDHVIAKSEELWPSYMNSMSILRTSDLVEASITYVKENICIFDDSYKDEVFSLLNCILLRSSSESNIDSTATKGEASPQDFCLLASILKLMSSSLLQVVWHMRLLVLSDSLQPDGNITSYREYIALMDIVGHFKSLSICKPIQKFFYQVMLSYPSRHKESKWIFLHIAGLLQLTFATGSHFIVKSCLFTLMALLNLLAIEEGDLSALGFPNRSYSSKSFDEVEGALIVQESCQIVSTRVQKIQEMYLRMRSLVCISERKYDDEPGTSEHDSNVIVKKTKEVCSGEAFLKCIRSSRVPDFDDLSDFIVCRQGKDYGSWLRDRQKFRLWKYKKMTALRWRKNKAAWNSMKGSRACRNGPS</sequence>
<gene>
    <name evidence="4" type="ORF">K2173_005863</name>
</gene>
<dbReference type="AlphaFoldDB" id="A0AAV8U2U2"/>
<dbReference type="PANTHER" id="PTHR36786">
    <property type="entry name" value="2-ISOPROPYLMALATE SYNTHASE"/>
    <property type="match status" value="1"/>
</dbReference>
<evidence type="ECO:0000313" key="5">
    <source>
        <dbReference type="Proteomes" id="UP001159364"/>
    </source>
</evidence>